<comment type="caution">
    <text evidence="1">The sequence shown here is derived from an EMBL/GenBank/DDBJ whole genome shotgun (WGS) entry which is preliminary data.</text>
</comment>
<dbReference type="EMBL" id="CABR01000102">
    <property type="protein sequence ID" value="CBI10720.1"/>
    <property type="molecule type" value="Genomic_DNA"/>
</dbReference>
<proteinExistence type="predicted"/>
<protein>
    <submittedName>
        <fullName evidence="1">Uncharacterized protein</fullName>
    </submittedName>
</protein>
<sequence length="76" mass="8791">MEPIDVSKIKKVRVHLWLLSFTPVQVDTPVFPDPLRPRTRQRIAQNPNAKTRGIAKGRFNSHIPTFPTVLLDKSYR</sequence>
<organism evidence="1">
    <name type="scientific">mine drainage metagenome</name>
    <dbReference type="NCBI Taxonomy" id="410659"/>
    <lineage>
        <taxon>unclassified sequences</taxon>
        <taxon>metagenomes</taxon>
        <taxon>ecological metagenomes</taxon>
    </lineage>
</organism>
<accession>E6QTZ8</accession>
<dbReference type="AlphaFoldDB" id="E6QTZ8"/>
<reference evidence="1" key="1">
    <citation type="submission" date="2009-10" db="EMBL/GenBank/DDBJ databases">
        <title>Diversity of trophic interactions inside an arsenic-rich microbial ecosystem.</title>
        <authorList>
            <person name="Bertin P.N."/>
            <person name="Heinrich-Salmeron A."/>
            <person name="Pelletier E."/>
            <person name="Goulhen-Chollet F."/>
            <person name="Arsene-Ploetze F."/>
            <person name="Gallien S."/>
            <person name="Calteau A."/>
            <person name="Vallenet D."/>
            <person name="Casiot C."/>
            <person name="Chane-Woon-Ming B."/>
            <person name="Giloteaux L."/>
            <person name="Barakat M."/>
            <person name="Bonnefoy V."/>
            <person name="Bruneel O."/>
            <person name="Chandler M."/>
            <person name="Cleiss J."/>
            <person name="Duran R."/>
            <person name="Elbaz-Poulichet F."/>
            <person name="Fonknechten N."/>
            <person name="Lauga B."/>
            <person name="Mornico D."/>
            <person name="Ortet P."/>
            <person name="Schaeffer C."/>
            <person name="Siguier P."/>
            <person name="Alexander Thil Smith A."/>
            <person name="Van Dorsselaer A."/>
            <person name="Weissenbach J."/>
            <person name="Medigue C."/>
            <person name="Le Paslier D."/>
        </authorList>
    </citation>
    <scope>NUCLEOTIDE SEQUENCE</scope>
</reference>
<gene>
    <name evidence="1" type="ORF">CARN7_1515</name>
</gene>
<name>E6QTZ8_9ZZZZ</name>
<evidence type="ECO:0000313" key="1">
    <source>
        <dbReference type="EMBL" id="CBI10720.1"/>
    </source>
</evidence>